<dbReference type="InterPro" id="IPR036188">
    <property type="entry name" value="FAD/NAD-bd_sf"/>
</dbReference>
<evidence type="ECO:0000259" key="6">
    <source>
        <dbReference type="PROSITE" id="PS51296"/>
    </source>
</evidence>
<dbReference type="RefSeq" id="WP_111902020.1">
    <property type="nucleotide sequence ID" value="NZ_QLNP01000003.1"/>
</dbReference>
<name>A0A328HLB5_ARTGO</name>
<dbReference type="GO" id="GO:0016020">
    <property type="term" value="C:membrane"/>
    <property type="evidence" value="ECO:0007669"/>
    <property type="project" value="InterPro"/>
</dbReference>
<comment type="caution">
    <text evidence="7">The sequence shown here is derived from an EMBL/GenBank/DDBJ whole genome shotgun (WGS) entry which is preliminary data.</text>
</comment>
<evidence type="ECO:0000256" key="1">
    <source>
        <dbReference type="ARBA" id="ARBA00022714"/>
    </source>
</evidence>
<dbReference type="PANTHER" id="PTHR13847">
    <property type="entry name" value="SARCOSINE DEHYDROGENASE-RELATED"/>
    <property type="match status" value="1"/>
</dbReference>
<dbReference type="SUPFAM" id="SSF50022">
    <property type="entry name" value="ISP domain"/>
    <property type="match status" value="1"/>
</dbReference>
<dbReference type="PROSITE" id="PS51296">
    <property type="entry name" value="RIESKE"/>
    <property type="match status" value="1"/>
</dbReference>
<dbReference type="OrthoDB" id="9767869at2"/>
<dbReference type="InterPro" id="IPR006076">
    <property type="entry name" value="FAD-dep_OxRdtase"/>
</dbReference>
<sequence>MTSLWLDRTDTFTGDPFTPGESYDTVVVGAGLTGLTTALLLARSGQNVLVLEGRGLGAVATGNTTAKVTLLQGTVLSSLRQQYSQKVVDAYVSGNREGQAWLLRYLEQRGVPFQVRDAYTYAATQQGTEAVRAELTAALAADLEVDYVRDAGLPFPIRGAVLLRGQAQINPMDVLTALAEDVRGHGGRIVTGVRVRNVTGAGPSTVHADRGAVQADSVVLATGSPILNRGLYFTKLKPNRSYAAALELAGNATPPEGMYISVEQPVRSIRDYPADGKNLLLVGGNGHPVGRARSEKEHLENVLSWAQQHFPGATVTHTWSAQDYQATNLMPFFGKLPRGRGRIFFGTGYNKWGMTNAVAASLGIAADILGGQLPWANTIHRRVTSPPGAASAVTLNAGVAATLAKDWGRLQKLPPSDGTVPEEGTGTVTMRERKPVATSTVNGTTCSLSAVCTHLGGILHWNDNEKSWDCPLHGSRFSSDGQVLEGPATRDLPPAG</sequence>
<dbReference type="PRINTS" id="PR00162">
    <property type="entry name" value="RIESKE"/>
</dbReference>
<evidence type="ECO:0000256" key="2">
    <source>
        <dbReference type="ARBA" id="ARBA00022723"/>
    </source>
</evidence>
<proteinExistence type="predicted"/>
<dbReference type="AlphaFoldDB" id="A0A328HLB5"/>
<dbReference type="Gene3D" id="2.102.10.10">
    <property type="entry name" value="Rieske [2Fe-2S] iron-sulphur domain"/>
    <property type="match status" value="1"/>
</dbReference>
<keyword evidence="3" id="KW-0408">Iron</keyword>
<dbReference type="SUPFAM" id="SSF51905">
    <property type="entry name" value="FAD/NAD(P)-binding domain"/>
    <property type="match status" value="1"/>
</dbReference>
<evidence type="ECO:0000256" key="4">
    <source>
        <dbReference type="ARBA" id="ARBA00023014"/>
    </source>
</evidence>
<dbReference type="InterPro" id="IPR036922">
    <property type="entry name" value="Rieske_2Fe-2S_sf"/>
</dbReference>
<dbReference type="InterPro" id="IPR017941">
    <property type="entry name" value="Rieske_2Fe-2S"/>
</dbReference>
<dbReference type="Gene3D" id="3.30.9.10">
    <property type="entry name" value="D-Amino Acid Oxidase, subunit A, domain 2"/>
    <property type="match status" value="1"/>
</dbReference>
<dbReference type="GO" id="GO:0051537">
    <property type="term" value="F:2 iron, 2 sulfur cluster binding"/>
    <property type="evidence" value="ECO:0007669"/>
    <property type="project" value="UniProtKB-KW"/>
</dbReference>
<dbReference type="GO" id="GO:0004497">
    <property type="term" value="F:monooxygenase activity"/>
    <property type="evidence" value="ECO:0007669"/>
    <property type="project" value="UniProtKB-ARBA"/>
</dbReference>
<organism evidence="7 8">
    <name type="scientific">Arthrobacter globiformis</name>
    <dbReference type="NCBI Taxonomy" id="1665"/>
    <lineage>
        <taxon>Bacteria</taxon>
        <taxon>Bacillati</taxon>
        <taxon>Actinomycetota</taxon>
        <taxon>Actinomycetes</taxon>
        <taxon>Micrococcales</taxon>
        <taxon>Micrococcaceae</taxon>
        <taxon>Arthrobacter</taxon>
    </lineage>
</organism>
<feature type="domain" description="Rieske" evidence="6">
    <location>
        <begin position="415"/>
        <end position="496"/>
    </location>
</feature>
<dbReference type="Pfam" id="PF00355">
    <property type="entry name" value="Rieske"/>
    <property type="match status" value="1"/>
</dbReference>
<protein>
    <submittedName>
        <fullName evidence="7">FAD-dependent oxidoreductase</fullName>
    </submittedName>
</protein>
<dbReference type="Gene3D" id="3.50.50.60">
    <property type="entry name" value="FAD/NAD(P)-binding domain"/>
    <property type="match status" value="1"/>
</dbReference>
<dbReference type="Proteomes" id="UP000249166">
    <property type="component" value="Unassembled WGS sequence"/>
</dbReference>
<keyword evidence="4" id="KW-0411">Iron-sulfur</keyword>
<keyword evidence="1" id="KW-0001">2Fe-2S</keyword>
<dbReference type="GO" id="GO:0005737">
    <property type="term" value="C:cytoplasm"/>
    <property type="evidence" value="ECO:0007669"/>
    <property type="project" value="TreeGrafter"/>
</dbReference>
<reference evidence="7 8" key="1">
    <citation type="submission" date="2018-04" db="EMBL/GenBank/DDBJ databases">
        <title>Bacteria isolated from cave deposits of Manipur.</title>
        <authorList>
            <person name="Sahoo D."/>
            <person name="Sarangthem I."/>
            <person name="Nandeibam J."/>
        </authorList>
    </citation>
    <scope>NUCLEOTIDE SEQUENCE [LARGE SCALE GENOMIC DNA]</scope>
    <source>
        <strain evidence="8">mrc11</strain>
    </source>
</reference>
<dbReference type="Pfam" id="PF01266">
    <property type="entry name" value="DAO"/>
    <property type="match status" value="1"/>
</dbReference>
<dbReference type="GO" id="GO:0016705">
    <property type="term" value="F:oxidoreductase activity, acting on paired donors, with incorporation or reduction of molecular oxygen"/>
    <property type="evidence" value="ECO:0007669"/>
    <property type="project" value="UniProtKB-ARBA"/>
</dbReference>
<gene>
    <name evidence="7" type="ORF">DBZ45_00455</name>
</gene>
<accession>A0A328HLB5</accession>
<dbReference type="PANTHER" id="PTHR13847:SF274">
    <property type="entry name" value="RIESKE 2FE-2S IRON-SULFUR PROTEIN YHFW-RELATED"/>
    <property type="match status" value="1"/>
</dbReference>
<evidence type="ECO:0000313" key="8">
    <source>
        <dbReference type="Proteomes" id="UP000249166"/>
    </source>
</evidence>
<dbReference type="EMBL" id="QLNP01000003">
    <property type="protein sequence ID" value="RAM39352.1"/>
    <property type="molecule type" value="Genomic_DNA"/>
</dbReference>
<keyword evidence="2" id="KW-0479">Metal-binding</keyword>
<dbReference type="GO" id="GO:0046872">
    <property type="term" value="F:metal ion binding"/>
    <property type="evidence" value="ECO:0007669"/>
    <property type="project" value="UniProtKB-KW"/>
</dbReference>
<keyword evidence="5" id="KW-1015">Disulfide bond</keyword>
<evidence type="ECO:0000313" key="7">
    <source>
        <dbReference type="EMBL" id="RAM39352.1"/>
    </source>
</evidence>
<evidence type="ECO:0000256" key="3">
    <source>
        <dbReference type="ARBA" id="ARBA00023004"/>
    </source>
</evidence>
<evidence type="ECO:0000256" key="5">
    <source>
        <dbReference type="ARBA" id="ARBA00023157"/>
    </source>
</evidence>
<dbReference type="InterPro" id="IPR005805">
    <property type="entry name" value="Rieske_Fe-S_prot_C"/>
</dbReference>